<evidence type="ECO:0000313" key="6">
    <source>
        <dbReference type="Proteomes" id="UP001149090"/>
    </source>
</evidence>
<dbReference type="GO" id="GO:0005634">
    <property type="term" value="C:nucleus"/>
    <property type="evidence" value="ECO:0007669"/>
    <property type="project" value="TreeGrafter"/>
</dbReference>
<dbReference type="CDD" id="cd18186">
    <property type="entry name" value="BTB_POZ_ZBTB_KLHL-like"/>
    <property type="match status" value="1"/>
</dbReference>
<dbReference type="PROSITE" id="PS50097">
    <property type="entry name" value="BTB"/>
    <property type="match status" value="1"/>
</dbReference>
<evidence type="ECO:0000256" key="1">
    <source>
        <dbReference type="ARBA" id="ARBA00022737"/>
    </source>
</evidence>
<feature type="repeat" description="ANK" evidence="3">
    <location>
        <begin position="280"/>
        <end position="312"/>
    </location>
</feature>
<dbReference type="Gene3D" id="3.30.710.10">
    <property type="entry name" value="Potassium Channel Kv1.1, Chain A"/>
    <property type="match status" value="1"/>
</dbReference>
<feature type="repeat" description="ANK" evidence="3">
    <location>
        <begin position="39"/>
        <end position="71"/>
    </location>
</feature>
<dbReference type="Pfam" id="PF00023">
    <property type="entry name" value="Ank"/>
    <property type="match status" value="1"/>
</dbReference>
<name>A0A9Q0REG2_ANAIG</name>
<dbReference type="InterPro" id="IPR000210">
    <property type="entry name" value="BTB/POZ_dom"/>
</dbReference>
<dbReference type="GO" id="GO:0000976">
    <property type="term" value="F:transcription cis-regulatory region binding"/>
    <property type="evidence" value="ECO:0007669"/>
    <property type="project" value="TreeGrafter"/>
</dbReference>
<dbReference type="AlphaFoldDB" id="A0A9Q0REG2"/>
<proteinExistence type="predicted"/>
<dbReference type="SUPFAM" id="SSF48403">
    <property type="entry name" value="Ankyrin repeat"/>
    <property type="match status" value="1"/>
</dbReference>
<dbReference type="SMART" id="SM00248">
    <property type="entry name" value="ANK"/>
    <property type="match status" value="11"/>
</dbReference>
<dbReference type="PROSITE" id="PS50088">
    <property type="entry name" value="ANK_REPEAT"/>
    <property type="match status" value="7"/>
</dbReference>
<dbReference type="EMBL" id="JAPDFW010000060">
    <property type="protein sequence ID" value="KAJ5076648.1"/>
    <property type="molecule type" value="Genomic_DNA"/>
</dbReference>
<keyword evidence="1" id="KW-0677">Repeat</keyword>
<dbReference type="PANTHER" id="PTHR24193">
    <property type="entry name" value="ANKYRIN REPEAT PROTEIN"/>
    <property type="match status" value="1"/>
</dbReference>
<dbReference type="Proteomes" id="UP001149090">
    <property type="component" value="Unassembled WGS sequence"/>
</dbReference>
<dbReference type="Pfam" id="PF00651">
    <property type="entry name" value="BTB"/>
    <property type="match status" value="1"/>
</dbReference>
<dbReference type="InterPro" id="IPR011333">
    <property type="entry name" value="SKP1/BTB/POZ_sf"/>
</dbReference>
<sequence length="711" mass="81695">MNDPKEIEEKNLNFIKKADSLSLENIEEVKEVLIEKDPLDQTQLLIACEKGAKELIGLLLEKGANPKAKTSEDKTPLHLICLHKNVLREVKLLIEKGADVNETAFSIDSPLHLACQYSSLDVISYLIEKGADLNAVTYEYGLWHSEKKSVFDFAFQNEDSVEVIKLLIEKGADINYEFSKNQSLLHKACEFELFDLVKFLVGKGMDIHQKDGNNQNPFQIACQKPNSFQIVKFFVEKGIDIHEATFGNQTALHSACISNSLDVVKLLIEKGANPNAQAYDGQTPFHYACLIKSIPILKVLLENGADIESRTENQETALHLVCIAEDSFEIIKLLVENGADLNAKTSTQDTPLHYILKDPQFSGMMPSFGYFGSTSFDQNEKNQDVIQIAKYLISKGADVDVKNSSLETPLSLANSRHLEKLIKFLLLNDINVYELQEQGISQEFFDLFSKIYSINQDFLNLLNSNDNFSDFQIQSNDSFRFKIHKLILLIRFDNNQSNLEKFVENCAQKPKEDVEFVLNFLYTGFCGFSQMINKLNQQKEKNNLIEKGSSFIGEKGKPIFENSQEKQENVKEFFREIGLDSKWFESKKGRKGILNDLGKLYQQNDSKDFTIIIEEKEIKVHKLILILRSELFKGMFQLNIEDKSNQVHDYSKKSFQTLNQIIYFLYHDKFDKDQELTKENLEELRDTKDYFQLNENSMIDLIFQKFQKKMN</sequence>
<feature type="repeat" description="ANK" evidence="3">
    <location>
        <begin position="313"/>
        <end position="346"/>
    </location>
</feature>
<dbReference type="PROSITE" id="PS50297">
    <property type="entry name" value="ANK_REP_REGION"/>
    <property type="match status" value="5"/>
</dbReference>
<dbReference type="Gene3D" id="1.25.40.20">
    <property type="entry name" value="Ankyrin repeat-containing domain"/>
    <property type="match status" value="3"/>
</dbReference>
<feature type="repeat" description="ANK" evidence="3">
    <location>
        <begin position="247"/>
        <end position="279"/>
    </location>
</feature>
<feature type="repeat" description="ANK" evidence="3">
    <location>
        <begin position="180"/>
        <end position="212"/>
    </location>
</feature>
<dbReference type="GO" id="GO:0045944">
    <property type="term" value="P:positive regulation of transcription by RNA polymerase II"/>
    <property type="evidence" value="ECO:0007669"/>
    <property type="project" value="TreeGrafter"/>
</dbReference>
<dbReference type="PANTHER" id="PTHR24193:SF121">
    <property type="entry name" value="ADA2A-CONTAINING COMPLEX COMPONENT 3, ISOFORM D"/>
    <property type="match status" value="1"/>
</dbReference>
<feature type="domain" description="BTB" evidence="4">
    <location>
        <begin position="607"/>
        <end position="674"/>
    </location>
</feature>
<evidence type="ECO:0000313" key="5">
    <source>
        <dbReference type="EMBL" id="KAJ5076648.1"/>
    </source>
</evidence>
<evidence type="ECO:0000256" key="2">
    <source>
        <dbReference type="ARBA" id="ARBA00023043"/>
    </source>
</evidence>
<reference evidence="5" key="1">
    <citation type="submission" date="2022-10" db="EMBL/GenBank/DDBJ databases">
        <title>Novel sulphate-reducing endosymbionts in the free-living metamonad Anaeramoeba.</title>
        <authorList>
            <person name="Jerlstrom-Hultqvist J."/>
            <person name="Cepicka I."/>
            <person name="Gallot-Lavallee L."/>
            <person name="Salas-Leiva D."/>
            <person name="Curtis B.A."/>
            <person name="Zahonova K."/>
            <person name="Pipaliya S."/>
            <person name="Dacks J."/>
            <person name="Roger A.J."/>
        </authorList>
    </citation>
    <scope>NUCLEOTIDE SEQUENCE</scope>
    <source>
        <strain evidence="5">BMAN</strain>
    </source>
</reference>
<dbReference type="OrthoDB" id="366390at2759"/>
<dbReference type="InterPro" id="IPR036770">
    <property type="entry name" value="Ankyrin_rpt-contain_sf"/>
</dbReference>
<feature type="repeat" description="ANK" evidence="3">
    <location>
        <begin position="72"/>
        <end position="105"/>
    </location>
</feature>
<dbReference type="SUPFAM" id="SSF54695">
    <property type="entry name" value="POZ domain"/>
    <property type="match status" value="1"/>
</dbReference>
<organism evidence="5 6">
    <name type="scientific">Anaeramoeba ignava</name>
    <name type="common">Anaerobic marine amoeba</name>
    <dbReference type="NCBI Taxonomy" id="1746090"/>
    <lineage>
        <taxon>Eukaryota</taxon>
        <taxon>Metamonada</taxon>
        <taxon>Anaeramoebidae</taxon>
        <taxon>Anaeramoeba</taxon>
    </lineage>
</organism>
<accession>A0A9Q0REG2</accession>
<feature type="repeat" description="ANK" evidence="3">
    <location>
        <begin position="106"/>
        <end position="138"/>
    </location>
</feature>
<dbReference type="Pfam" id="PF12796">
    <property type="entry name" value="Ank_2"/>
    <property type="match status" value="3"/>
</dbReference>
<dbReference type="SMART" id="SM00225">
    <property type="entry name" value="BTB"/>
    <property type="match status" value="1"/>
</dbReference>
<dbReference type="PRINTS" id="PR01415">
    <property type="entry name" value="ANKYRIN"/>
</dbReference>
<evidence type="ECO:0000259" key="4">
    <source>
        <dbReference type="PROSITE" id="PS50097"/>
    </source>
</evidence>
<comment type="caution">
    <text evidence="5">The sequence shown here is derived from an EMBL/GenBank/DDBJ whole genome shotgun (WGS) entry which is preliminary data.</text>
</comment>
<gene>
    <name evidence="5" type="ORF">M0811_06228</name>
</gene>
<dbReference type="InterPro" id="IPR050663">
    <property type="entry name" value="Ankyrin-SOCS_Box"/>
</dbReference>
<protein>
    <submittedName>
        <fullName evidence="5">Ankyrin repeat-containing protein</fullName>
    </submittedName>
</protein>
<dbReference type="InterPro" id="IPR002110">
    <property type="entry name" value="Ankyrin_rpt"/>
</dbReference>
<keyword evidence="6" id="KW-1185">Reference proteome</keyword>
<keyword evidence="2 3" id="KW-0040">ANK repeat</keyword>
<evidence type="ECO:0000256" key="3">
    <source>
        <dbReference type="PROSITE-ProRule" id="PRU00023"/>
    </source>
</evidence>